<dbReference type="PANTHER" id="PTHR32089">
    <property type="entry name" value="METHYL-ACCEPTING CHEMOTAXIS PROTEIN MCPB"/>
    <property type="match status" value="1"/>
</dbReference>
<evidence type="ECO:0000259" key="9">
    <source>
        <dbReference type="PROSITE" id="PS50885"/>
    </source>
</evidence>
<evidence type="ECO:0000256" key="4">
    <source>
        <dbReference type="ARBA" id="ARBA00023224"/>
    </source>
</evidence>
<evidence type="ECO:0000313" key="11">
    <source>
        <dbReference type="Proteomes" id="UP000535838"/>
    </source>
</evidence>
<protein>
    <submittedName>
        <fullName evidence="10">Methyl-accepting chemotaxis protein</fullName>
    </submittedName>
</protein>
<dbReference type="RefSeq" id="WP_185118924.1">
    <property type="nucleotide sequence ID" value="NZ_JACJVQ010000005.1"/>
</dbReference>
<evidence type="ECO:0000259" key="8">
    <source>
        <dbReference type="PROSITE" id="PS50111"/>
    </source>
</evidence>
<keyword evidence="3 7" id="KW-0472">Membrane</keyword>
<keyword evidence="7" id="KW-0812">Transmembrane</keyword>
<feature type="transmembrane region" description="Helical" evidence="7">
    <location>
        <begin position="290"/>
        <end position="313"/>
    </location>
</feature>
<dbReference type="GO" id="GO:0005886">
    <property type="term" value="C:plasma membrane"/>
    <property type="evidence" value="ECO:0007669"/>
    <property type="project" value="UniProtKB-SubCell"/>
</dbReference>
<dbReference type="PANTHER" id="PTHR32089:SF112">
    <property type="entry name" value="LYSOZYME-LIKE PROTEIN-RELATED"/>
    <property type="match status" value="1"/>
</dbReference>
<comment type="subcellular location">
    <subcellularLocation>
        <location evidence="1">Cell membrane</location>
    </subcellularLocation>
</comment>
<sequence length="672" mass="72180">MKLGKWVQSRVSLSVGSKLFLTFFAGIVAFVAIVGGLSYEISKSIITDQAQSSFGQTIEKTTDMVGMSLDTVANASKKLALNSEFTQSVQSLTTETDVATRTALTKKTMEIFRSIKAESPSISRVSIVYEGGGVHSDGKGVSATAYQAEWFERAKQANGQPIWLSPVGEGESFVKTNDNYKQEPSIALARLIRNTLSAADIGVVVIEVNLEALSELLRGVAGADLFIADSGNRYVYSGDMAQIGQATGYDVLESRAVGRNLLAVHELSDTGWTLAGAIPLKELTKDTDRIAFVTIACAIAAALFAALIGWVIIRQVARPILAITKLLQGAANGDLTGRAEETNRRDEIGQLNVHYNEMVSRMGHLISETVESAGAVFETATSLEKASRGNSSSTNHIMLSTKGIAEGALLLAADAERGVELAEGIANNVRAVVDANSEMGERAYEVQRVGNEGRRHLNRLTGTTESVEQATQALNEKLTLLESQTSTIADIVEQLGRQSRQTNILALNASIEASRAGAAGKGFQVIATEMSSLANDSVAELVKVADWMHTMTADIRSATEEMNRAKPLFQEQFQAIAMTEGLFGEVNERMEAFIGSLESATGRIQEMTEVQHALQQTIMNVGSVSEQSTASAQEVASMTSEQAIISDQLVELAQGLEQLAQRLNGLLERFRV</sequence>
<organism evidence="10 11">
    <name type="scientific">Cohnella thailandensis</name>
    <dbReference type="NCBI Taxonomy" id="557557"/>
    <lineage>
        <taxon>Bacteria</taxon>
        <taxon>Bacillati</taxon>
        <taxon>Bacillota</taxon>
        <taxon>Bacilli</taxon>
        <taxon>Bacillales</taxon>
        <taxon>Paenibacillaceae</taxon>
        <taxon>Cohnella</taxon>
    </lineage>
</organism>
<comment type="caution">
    <text evidence="10">The sequence shown here is derived from an EMBL/GenBank/DDBJ whole genome shotgun (WGS) entry which is preliminary data.</text>
</comment>
<feature type="domain" description="HAMP" evidence="9">
    <location>
        <begin position="314"/>
        <end position="367"/>
    </location>
</feature>
<dbReference type="InterPro" id="IPR003660">
    <property type="entry name" value="HAMP_dom"/>
</dbReference>
<keyword evidence="7" id="KW-1133">Transmembrane helix</keyword>
<evidence type="ECO:0000313" key="10">
    <source>
        <dbReference type="EMBL" id="MBB6633701.1"/>
    </source>
</evidence>
<dbReference type="AlphaFoldDB" id="A0A841SY72"/>
<dbReference type="CDD" id="cd06225">
    <property type="entry name" value="HAMP"/>
    <property type="match status" value="1"/>
</dbReference>
<proteinExistence type="inferred from homology"/>
<dbReference type="SUPFAM" id="SSF58104">
    <property type="entry name" value="Methyl-accepting chemotaxis protein (MCP) signaling domain"/>
    <property type="match status" value="1"/>
</dbReference>
<dbReference type="SMART" id="SM00283">
    <property type="entry name" value="MA"/>
    <property type="match status" value="1"/>
</dbReference>
<dbReference type="PROSITE" id="PS50885">
    <property type="entry name" value="HAMP"/>
    <property type="match status" value="1"/>
</dbReference>
<keyword evidence="4 6" id="KW-0807">Transducer</keyword>
<feature type="domain" description="Methyl-accepting transducer" evidence="8">
    <location>
        <begin position="386"/>
        <end position="643"/>
    </location>
</feature>
<evidence type="ECO:0000256" key="2">
    <source>
        <dbReference type="ARBA" id="ARBA00022475"/>
    </source>
</evidence>
<dbReference type="PROSITE" id="PS50111">
    <property type="entry name" value="CHEMOTAXIS_TRANSDUC_2"/>
    <property type="match status" value="1"/>
</dbReference>
<dbReference type="SMART" id="SM00304">
    <property type="entry name" value="HAMP"/>
    <property type="match status" value="1"/>
</dbReference>
<dbReference type="Gene3D" id="1.10.287.950">
    <property type="entry name" value="Methyl-accepting chemotaxis protein"/>
    <property type="match status" value="1"/>
</dbReference>
<comment type="similarity">
    <text evidence="5">Belongs to the methyl-accepting chemotaxis (MCP) protein family.</text>
</comment>
<dbReference type="InterPro" id="IPR004089">
    <property type="entry name" value="MCPsignal_dom"/>
</dbReference>
<dbReference type="Pfam" id="PF00015">
    <property type="entry name" value="MCPsignal"/>
    <property type="match status" value="1"/>
</dbReference>
<gene>
    <name evidence="10" type="ORF">H7B67_06235</name>
</gene>
<reference evidence="10 11" key="1">
    <citation type="submission" date="2020-08" db="EMBL/GenBank/DDBJ databases">
        <title>Cohnella phylogeny.</title>
        <authorList>
            <person name="Dunlap C."/>
        </authorList>
    </citation>
    <scope>NUCLEOTIDE SEQUENCE [LARGE SCALE GENOMIC DNA]</scope>
    <source>
        <strain evidence="10 11">DSM 25241</strain>
    </source>
</reference>
<evidence type="ECO:0000256" key="3">
    <source>
        <dbReference type="ARBA" id="ARBA00023136"/>
    </source>
</evidence>
<keyword evidence="2" id="KW-1003">Cell membrane</keyword>
<evidence type="ECO:0000256" key="1">
    <source>
        <dbReference type="ARBA" id="ARBA00004236"/>
    </source>
</evidence>
<accession>A0A841SY72</accession>
<evidence type="ECO:0000256" key="5">
    <source>
        <dbReference type="ARBA" id="ARBA00029447"/>
    </source>
</evidence>
<feature type="transmembrane region" description="Helical" evidence="7">
    <location>
        <begin position="20"/>
        <end position="39"/>
    </location>
</feature>
<name>A0A841SY72_9BACL</name>
<dbReference type="GO" id="GO:0007165">
    <property type="term" value="P:signal transduction"/>
    <property type="evidence" value="ECO:0007669"/>
    <property type="project" value="UniProtKB-KW"/>
</dbReference>
<keyword evidence="11" id="KW-1185">Reference proteome</keyword>
<dbReference type="EMBL" id="JACJVQ010000005">
    <property type="protein sequence ID" value="MBB6633701.1"/>
    <property type="molecule type" value="Genomic_DNA"/>
</dbReference>
<evidence type="ECO:0000256" key="7">
    <source>
        <dbReference type="SAM" id="Phobius"/>
    </source>
</evidence>
<evidence type="ECO:0000256" key="6">
    <source>
        <dbReference type="PROSITE-ProRule" id="PRU00284"/>
    </source>
</evidence>
<dbReference type="Proteomes" id="UP000535838">
    <property type="component" value="Unassembled WGS sequence"/>
</dbReference>
<dbReference type="Pfam" id="PF00672">
    <property type="entry name" value="HAMP"/>
    <property type="match status" value="1"/>
</dbReference>
<dbReference type="Gene3D" id="1.10.8.500">
    <property type="entry name" value="HAMP domain in histidine kinase"/>
    <property type="match status" value="1"/>
</dbReference>